<dbReference type="EC" id="2.7.7.49" evidence="1"/>
<dbReference type="GO" id="GO:0051607">
    <property type="term" value="P:defense response to virus"/>
    <property type="evidence" value="ECO:0007669"/>
    <property type="project" value="UniProtKB-KW"/>
</dbReference>
<dbReference type="InterPro" id="IPR000477">
    <property type="entry name" value="RT_dom"/>
</dbReference>
<dbReference type="GO" id="GO:0003964">
    <property type="term" value="F:RNA-directed DNA polymerase activity"/>
    <property type="evidence" value="ECO:0007669"/>
    <property type="project" value="UniProtKB-KW"/>
</dbReference>
<dbReference type="InterPro" id="IPR000123">
    <property type="entry name" value="Reverse_transcriptase_msDNA"/>
</dbReference>
<evidence type="ECO:0000256" key="5">
    <source>
        <dbReference type="ARBA" id="ARBA00022842"/>
    </source>
</evidence>
<evidence type="ECO:0000313" key="11">
    <source>
        <dbReference type="EMBL" id="AKK01092.1"/>
    </source>
</evidence>
<accession>A0A0G3GQL8</accession>
<keyword evidence="5" id="KW-0460">Magnesium</keyword>
<keyword evidence="6" id="KW-0695">RNA-directed DNA polymerase</keyword>
<evidence type="ECO:0000256" key="9">
    <source>
        <dbReference type="ARBA" id="ARBA00048173"/>
    </source>
</evidence>
<evidence type="ECO:0000256" key="8">
    <source>
        <dbReference type="ARBA" id="ARBA00034120"/>
    </source>
</evidence>
<dbReference type="Gene3D" id="3.30.70.270">
    <property type="match status" value="1"/>
</dbReference>
<reference evidence="11 12" key="1">
    <citation type="journal article" date="2015" name="Stand. Genomic Sci.">
        <title>Complete genome of Pseudomonas chlororaphis strain UFB2, a soil bacterium with antibacterial activity against bacterial canker pathogen of tomato.</title>
        <authorList>
            <person name="Deng P."/>
            <person name="Wang X."/>
            <person name="Baird S.M."/>
            <person name="Lu S.E."/>
        </authorList>
    </citation>
    <scope>NUCLEOTIDE SEQUENCE [LARGE SCALE GENOMIC DNA]</scope>
    <source>
        <strain evidence="11 12">UFB2</strain>
    </source>
</reference>
<proteinExistence type="inferred from homology"/>
<organism evidence="11 12">
    <name type="scientific">Pseudomonas chlororaphis</name>
    <dbReference type="NCBI Taxonomy" id="587753"/>
    <lineage>
        <taxon>Bacteria</taxon>
        <taxon>Pseudomonadati</taxon>
        <taxon>Pseudomonadota</taxon>
        <taxon>Gammaproteobacteria</taxon>
        <taxon>Pseudomonadales</taxon>
        <taxon>Pseudomonadaceae</taxon>
        <taxon>Pseudomonas</taxon>
    </lineage>
</organism>
<evidence type="ECO:0000313" key="12">
    <source>
        <dbReference type="Proteomes" id="UP000035212"/>
    </source>
</evidence>
<dbReference type="PRINTS" id="PR00866">
    <property type="entry name" value="RNADNAPOLMS"/>
</dbReference>
<dbReference type="SUPFAM" id="SSF56672">
    <property type="entry name" value="DNA/RNA polymerases"/>
    <property type="match status" value="1"/>
</dbReference>
<dbReference type="InterPro" id="IPR043128">
    <property type="entry name" value="Rev_trsase/Diguanyl_cyclase"/>
</dbReference>
<comment type="catalytic activity">
    <reaction evidence="9">
        <text>DNA(n) + a 2'-deoxyribonucleoside 5'-triphosphate = DNA(n+1) + diphosphate</text>
        <dbReference type="Rhea" id="RHEA:22508"/>
        <dbReference type="Rhea" id="RHEA-COMP:17339"/>
        <dbReference type="Rhea" id="RHEA-COMP:17340"/>
        <dbReference type="ChEBI" id="CHEBI:33019"/>
        <dbReference type="ChEBI" id="CHEBI:61560"/>
        <dbReference type="ChEBI" id="CHEBI:173112"/>
        <dbReference type="EC" id="2.7.7.49"/>
    </reaction>
</comment>
<evidence type="ECO:0000256" key="1">
    <source>
        <dbReference type="ARBA" id="ARBA00012493"/>
    </source>
</evidence>
<evidence type="ECO:0000256" key="6">
    <source>
        <dbReference type="ARBA" id="ARBA00022918"/>
    </source>
</evidence>
<reference evidence="12" key="2">
    <citation type="submission" date="2015-03" db="EMBL/GenBank/DDBJ databases">
        <authorList>
            <person name="Deng P."/>
            <person name="Lu S."/>
        </authorList>
    </citation>
    <scope>NUCLEOTIDE SEQUENCE [LARGE SCALE GENOMIC DNA]</scope>
    <source>
        <strain evidence="12">UFB2</strain>
    </source>
</reference>
<dbReference type="PANTHER" id="PTHR34047:SF7">
    <property type="entry name" value="RNA-DIRECTED DNA POLYMERASE"/>
    <property type="match status" value="1"/>
</dbReference>
<name>A0A0G3GQL8_9PSED</name>
<dbReference type="PATRIC" id="fig|587753.11.peg.5057"/>
<dbReference type="Pfam" id="PF00078">
    <property type="entry name" value="RVT_1"/>
    <property type="match status" value="1"/>
</dbReference>
<dbReference type="Proteomes" id="UP000035212">
    <property type="component" value="Chromosome"/>
</dbReference>
<evidence type="ECO:0000259" key="10">
    <source>
        <dbReference type="PROSITE" id="PS50878"/>
    </source>
</evidence>
<dbReference type="EMBL" id="CP011020">
    <property type="protein sequence ID" value="AKK01092.1"/>
    <property type="molecule type" value="Genomic_DNA"/>
</dbReference>
<dbReference type="GO" id="GO:0003723">
    <property type="term" value="F:RNA binding"/>
    <property type="evidence" value="ECO:0007669"/>
    <property type="project" value="InterPro"/>
</dbReference>
<dbReference type="AlphaFoldDB" id="A0A0G3GQL8"/>
<dbReference type="InterPro" id="IPR051083">
    <property type="entry name" value="GrpII_Intron_Splice-Mob/Def"/>
</dbReference>
<feature type="domain" description="Reverse transcriptase" evidence="10">
    <location>
        <begin position="1"/>
        <end position="309"/>
    </location>
</feature>
<keyword evidence="2" id="KW-0808">Transferase</keyword>
<dbReference type="GO" id="GO:0046872">
    <property type="term" value="F:metal ion binding"/>
    <property type="evidence" value="ECO:0007669"/>
    <property type="project" value="UniProtKB-KW"/>
</dbReference>
<protein>
    <recommendedName>
        <fullName evidence="1">RNA-directed DNA polymerase</fullName>
        <ecNumber evidence="1">2.7.7.49</ecNumber>
    </recommendedName>
</protein>
<evidence type="ECO:0000256" key="4">
    <source>
        <dbReference type="ARBA" id="ARBA00022723"/>
    </source>
</evidence>
<comment type="similarity">
    <text evidence="8">Belongs to the bacterial reverse transcriptase family.</text>
</comment>
<sequence>MKDWTPQHYRRAQGANSIAPLVMDAAIVTSQKTVAVHPSLPPILTLKHLAHLTQVSYKHLRDYVTREVESYKVFRVRKRGRLGQPTSFRVICVPPPSLSVAQQWIAQHVLAKAKPHAASTAFAPNCRLIDAASPHCTSRWLIKVDVKRFFESISEIDCYRVFRSLGYQPLVSFELSRLCTRTANFSRIRRTIKWRRKVSLSKSKIPNYASRNIGHLPQGAATSPMLANLAMREADILLTELAERLGLTYTRYADDLTLSTTDVTFDREQARRTVNEVYRILQRFGLNPNLAKTTIASPRSRKIVLGLQVHQETPRLTRAFRMKIRMHLHYLERKDVGPLTHAERRGFSAVAGMRNHLMGLAAYAIQIEPDYGREVKARLEAVEWPVLY</sequence>
<keyword evidence="7" id="KW-0051">Antiviral defense</keyword>
<keyword evidence="4" id="KW-0479">Metal-binding</keyword>
<dbReference type="PANTHER" id="PTHR34047">
    <property type="entry name" value="NUCLEAR INTRON MATURASE 1, MITOCHONDRIAL-RELATED"/>
    <property type="match status" value="1"/>
</dbReference>
<evidence type="ECO:0000256" key="7">
    <source>
        <dbReference type="ARBA" id="ARBA00023118"/>
    </source>
</evidence>
<evidence type="ECO:0000256" key="3">
    <source>
        <dbReference type="ARBA" id="ARBA00022695"/>
    </source>
</evidence>
<dbReference type="CDD" id="cd03487">
    <property type="entry name" value="RT_Bac_retron_II"/>
    <property type="match status" value="1"/>
</dbReference>
<dbReference type="InterPro" id="IPR043502">
    <property type="entry name" value="DNA/RNA_pol_sf"/>
</dbReference>
<gene>
    <name evidence="11" type="ORF">VM99_24630</name>
</gene>
<evidence type="ECO:0000256" key="2">
    <source>
        <dbReference type="ARBA" id="ARBA00022679"/>
    </source>
</evidence>
<dbReference type="PROSITE" id="PS50878">
    <property type="entry name" value="RT_POL"/>
    <property type="match status" value="1"/>
</dbReference>
<keyword evidence="3" id="KW-0548">Nucleotidyltransferase</keyword>